<reference evidence="9 10" key="1">
    <citation type="submission" date="2023-02" db="EMBL/GenBank/DDBJ databases">
        <title>Genome Sequence of L. cardiaca H63T.</title>
        <authorList>
            <person name="Lopez A.E."/>
            <person name="Cianciotto N.P."/>
        </authorList>
    </citation>
    <scope>NUCLEOTIDE SEQUENCE [LARGE SCALE GENOMIC DNA]</scope>
    <source>
        <strain evidence="9 10">H63</strain>
    </source>
</reference>
<keyword evidence="6 7" id="KW-0472">Membrane</keyword>
<keyword evidence="5 7" id="KW-1133">Transmembrane helix</keyword>
<dbReference type="InterPro" id="IPR025857">
    <property type="entry name" value="MacB_PCD"/>
</dbReference>
<feature type="transmembrane region" description="Helical" evidence="7">
    <location>
        <begin position="20"/>
        <end position="40"/>
    </location>
</feature>
<feature type="transmembrane region" description="Helical" evidence="7">
    <location>
        <begin position="279"/>
        <end position="305"/>
    </location>
</feature>
<dbReference type="Pfam" id="PF02687">
    <property type="entry name" value="FtsX"/>
    <property type="match status" value="1"/>
</dbReference>
<feature type="transmembrane region" description="Helical" evidence="7">
    <location>
        <begin position="374"/>
        <end position="396"/>
    </location>
</feature>
<proteinExistence type="inferred from homology"/>
<dbReference type="InterPro" id="IPR001995">
    <property type="entry name" value="Peptidase_A2_cat"/>
</dbReference>
<dbReference type="RefSeq" id="WP_275088806.1">
    <property type="nucleotide sequence ID" value="NZ_CP119078.1"/>
</dbReference>
<evidence type="ECO:0000256" key="7">
    <source>
        <dbReference type="SAM" id="Phobius"/>
    </source>
</evidence>
<organism evidence="9 10">
    <name type="scientific">Legionella cardiaca</name>
    <dbReference type="NCBI Taxonomy" id="1071983"/>
    <lineage>
        <taxon>Bacteria</taxon>
        <taxon>Pseudomonadati</taxon>
        <taxon>Pseudomonadota</taxon>
        <taxon>Gammaproteobacteria</taxon>
        <taxon>Legionellales</taxon>
        <taxon>Legionellaceae</taxon>
        <taxon>Legionella</taxon>
    </lineage>
</organism>
<sequence length="414" mass="45925">MKLFLLIALKHLLARKRQSLVSLMGIILGVAFFLTISALMQGSEKDYLKRLVDNSPHITIVDEYRNPRLQPVQQLYQEGALEIHNVKPLTETRGIRGYEQILTYLSSMPGLTASPVLVGQALVSFSGRDVSITLNGMVPEEIKKVSTIENYMLEGTVDELLINPDGIVIGKELARKLSLTLGDNITVTTPTGQVRAFKILGIFRMGRVDFDTSQTFISLKRAQAILDRANRANNIMIKLSAPYQAHELAMQIEKKIGYQSISWQEKSEDIRNTLFIRNIIMYSVVSAVLIVAAFGIYNVISTVVMEKHRDIAILKSMGFHRRDIQFIFLIQGFLLGLIGSVLGLPLGMGLMYSLMQVKLKPSGSSELINIPVDWGYPQFLVATAFAMIAAMVAAFLPARKAACVQPVDILRGGL</sequence>
<evidence type="ECO:0000256" key="6">
    <source>
        <dbReference type="ARBA" id="ARBA00023136"/>
    </source>
</evidence>
<evidence type="ECO:0000256" key="1">
    <source>
        <dbReference type="ARBA" id="ARBA00004651"/>
    </source>
</evidence>
<evidence type="ECO:0000256" key="3">
    <source>
        <dbReference type="ARBA" id="ARBA00022475"/>
    </source>
</evidence>
<accession>A0ABY8AQP0</accession>
<dbReference type="PANTHER" id="PTHR30489:SF0">
    <property type="entry name" value="LIPOPROTEIN-RELEASING SYSTEM TRANSMEMBRANE PROTEIN LOLE"/>
    <property type="match status" value="1"/>
</dbReference>
<comment type="similarity">
    <text evidence="2">Belongs to the ABC-4 integral membrane protein family. LolC/E subfamily.</text>
</comment>
<dbReference type="EMBL" id="CP119078">
    <property type="protein sequence ID" value="WED42992.1"/>
    <property type="molecule type" value="Genomic_DNA"/>
</dbReference>
<feature type="domain" description="Peptidase A2" evidence="8">
    <location>
        <begin position="48"/>
        <end position="130"/>
    </location>
</feature>
<dbReference type="InterPro" id="IPR051447">
    <property type="entry name" value="Lipoprotein-release_system"/>
</dbReference>
<keyword evidence="3" id="KW-1003">Cell membrane</keyword>
<evidence type="ECO:0000256" key="5">
    <source>
        <dbReference type="ARBA" id="ARBA00022989"/>
    </source>
</evidence>
<dbReference type="PROSITE" id="PS50175">
    <property type="entry name" value="ASP_PROT_RETROV"/>
    <property type="match status" value="1"/>
</dbReference>
<evidence type="ECO:0000256" key="4">
    <source>
        <dbReference type="ARBA" id="ARBA00022692"/>
    </source>
</evidence>
<keyword evidence="4 7" id="KW-0812">Transmembrane</keyword>
<feature type="transmembrane region" description="Helical" evidence="7">
    <location>
        <begin position="326"/>
        <end position="354"/>
    </location>
</feature>
<comment type="subcellular location">
    <subcellularLocation>
        <location evidence="1">Cell membrane</location>
        <topology evidence="1">Multi-pass membrane protein</topology>
    </subcellularLocation>
</comment>
<evidence type="ECO:0000313" key="9">
    <source>
        <dbReference type="EMBL" id="WED42992.1"/>
    </source>
</evidence>
<keyword evidence="10" id="KW-1185">Reference proteome</keyword>
<protein>
    <submittedName>
        <fullName evidence="9">ABC transporter permease</fullName>
    </submittedName>
</protein>
<evidence type="ECO:0000259" key="8">
    <source>
        <dbReference type="PROSITE" id="PS50175"/>
    </source>
</evidence>
<evidence type="ECO:0000313" key="10">
    <source>
        <dbReference type="Proteomes" id="UP001222087"/>
    </source>
</evidence>
<name>A0ABY8AQP0_9GAMM</name>
<dbReference type="InterPro" id="IPR003838">
    <property type="entry name" value="ABC3_permease_C"/>
</dbReference>
<gene>
    <name evidence="9" type="ORF">PXX05_14000</name>
</gene>
<dbReference type="Pfam" id="PF12704">
    <property type="entry name" value="MacB_PCD"/>
    <property type="match status" value="1"/>
</dbReference>
<dbReference type="Proteomes" id="UP001222087">
    <property type="component" value="Chromosome"/>
</dbReference>
<dbReference type="PANTHER" id="PTHR30489">
    <property type="entry name" value="LIPOPROTEIN-RELEASING SYSTEM TRANSMEMBRANE PROTEIN LOLE"/>
    <property type="match status" value="1"/>
</dbReference>
<evidence type="ECO:0000256" key="2">
    <source>
        <dbReference type="ARBA" id="ARBA00005236"/>
    </source>
</evidence>